<dbReference type="GO" id="GO:0051536">
    <property type="term" value="F:iron-sulfur cluster binding"/>
    <property type="evidence" value="ECO:0007669"/>
    <property type="project" value="UniProtKB-KW"/>
</dbReference>
<evidence type="ECO:0000256" key="3">
    <source>
        <dbReference type="ARBA" id="ARBA00023004"/>
    </source>
</evidence>
<protein>
    <submittedName>
        <fullName evidence="6">Radical SAM protein</fullName>
    </submittedName>
</protein>
<feature type="domain" description="Radical SAM core" evidence="5">
    <location>
        <begin position="15"/>
        <end position="101"/>
    </location>
</feature>
<sequence length="297" mass="33220">MNQAKGATIVKKVRVNITRKCNIKCAYCYLKPSNHMMDTETFSNILTRTKPDRVTLSGGEPFLHPLLFDFMEMAVRSEASVNVVSNGTLIKRNLSRLSNLRTSLLRSDQSITFSISLDGTTKCEMASIAQLVNLGYKLQVYVYPFDTDVASIMQQINNLPKVDSIQILFPVSLGRNAESRIFKKHWLDFVDSFQEACGRLNSRVYLQYGFSDGEAPEACGQGGFYDCDGTEYNCCLLAEVISNGYRLPYPVCRVHEGQGCLALLTVHGEDYRLAEDPLAPCPIYTVKEVLSHDGKSH</sequence>
<evidence type="ECO:0000256" key="1">
    <source>
        <dbReference type="ARBA" id="ARBA00022691"/>
    </source>
</evidence>
<dbReference type="EMBL" id="RRCN01000001">
    <property type="protein sequence ID" value="RRJ63387.1"/>
    <property type="molecule type" value="Genomic_DNA"/>
</dbReference>
<reference evidence="6 7" key="1">
    <citation type="submission" date="2018-11" db="EMBL/GenBank/DDBJ databases">
        <title>Genome sequencing of Paenibacillus sp. KCOM 3021 (= ChDC PVNT-B20).</title>
        <authorList>
            <person name="Kook J.-K."/>
            <person name="Park S.-N."/>
            <person name="Lim Y.K."/>
        </authorList>
    </citation>
    <scope>NUCLEOTIDE SEQUENCE [LARGE SCALE GENOMIC DNA]</scope>
    <source>
        <strain evidence="6 7">KCOM 3021</strain>
    </source>
</reference>
<dbReference type="SFLD" id="SFLDG01067">
    <property type="entry name" value="SPASM/twitch_domain_containing"/>
    <property type="match status" value="1"/>
</dbReference>
<dbReference type="InterPro" id="IPR050377">
    <property type="entry name" value="Radical_SAM_PqqE_MftC-like"/>
</dbReference>
<dbReference type="Gene3D" id="3.20.20.70">
    <property type="entry name" value="Aldolase class I"/>
    <property type="match status" value="1"/>
</dbReference>
<dbReference type="OrthoDB" id="7021155at2"/>
<keyword evidence="4" id="KW-0411">Iron-sulfur</keyword>
<dbReference type="PANTHER" id="PTHR11228:SF7">
    <property type="entry name" value="PQQA PEPTIDE CYCLASE"/>
    <property type="match status" value="1"/>
</dbReference>
<proteinExistence type="predicted"/>
<dbReference type="GO" id="GO:0003824">
    <property type="term" value="F:catalytic activity"/>
    <property type="evidence" value="ECO:0007669"/>
    <property type="project" value="InterPro"/>
</dbReference>
<dbReference type="AlphaFoldDB" id="A0A3P3TZ59"/>
<dbReference type="PANTHER" id="PTHR11228">
    <property type="entry name" value="RADICAL SAM DOMAIN PROTEIN"/>
    <property type="match status" value="1"/>
</dbReference>
<dbReference type="InterPro" id="IPR013785">
    <property type="entry name" value="Aldolase_TIM"/>
</dbReference>
<dbReference type="InterPro" id="IPR007197">
    <property type="entry name" value="rSAM"/>
</dbReference>
<keyword evidence="2" id="KW-0479">Metal-binding</keyword>
<evidence type="ECO:0000259" key="5">
    <source>
        <dbReference type="Pfam" id="PF04055"/>
    </source>
</evidence>
<keyword evidence="7" id="KW-1185">Reference proteome</keyword>
<dbReference type="InterPro" id="IPR058240">
    <property type="entry name" value="rSAM_sf"/>
</dbReference>
<gene>
    <name evidence="6" type="ORF">EHV15_10985</name>
</gene>
<organism evidence="6 7">
    <name type="scientific">Paenibacillus oralis</name>
    <dbReference type="NCBI Taxonomy" id="2490856"/>
    <lineage>
        <taxon>Bacteria</taxon>
        <taxon>Bacillati</taxon>
        <taxon>Bacillota</taxon>
        <taxon>Bacilli</taxon>
        <taxon>Bacillales</taxon>
        <taxon>Paenibacillaceae</taxon>
        <taxon>Paenibacillus</taxon>
    </lineage>
</organism>
<dbReference type="SUPFAM" id="SSF102114">
    <property type="entry name" value="Radical SAM enzymes"/>
    <property type="match status" value="1"/>
</dbReference>
<keyword evidence="3" id="KW-0408">Iron</keyword>
<dbReference type="Pfam" id="PF04055">
    <property type="entry name" value="Radical_SAM"/>
    <property type="match status" value="1"/>
</dbReference>
<keyword evidence="1" id="KW-0949">S-adenosyl-L-methionine</keyword>
<evidence type="ECO:0000256" key="2">
    <source>
        <dbReference type="ARBA" id="ARBA00022723"/>
    </source>
</evidence>
<dbReference type="Proteomes" id="UP000267017">
    <property type="component" value="Unassembled WGS sequence"/>
</dbReference>
<evidence type="ECO:0000313" key="6">
    <source>
        <dbReference type="EMBL" id="RRJ63387.1"/>
    </source>
</evidence>
<comment type="caution">
    <text evidence="6">The sequence shown here is derived from an EMBL/GenBank/DDBJ whole genome shotgun (WGS) entry which is preliminary data.</text>
</comment>
<evidence type="ECO:0000313" key="7">
    <source>
        <dbReference type="Proteomes" id="UP000267017"/>
    </source>
</evidence>
<dbReference type="CDD" id="cd01335">
    <property type="entry name" value="Radical_SAM"/>
    <property type="match status" value="1"/>
</dbReference>
<evidence type="ECO:0000256" key="4">
    <source>
        <dbReference type="ARBA" id="ARBA00023014"/>
    </source>
</evidence>
<dbReference type="SFLD" id="SFLDS00029">
    <property type="entry name" value="Radical_SAM"/>
    <property type="match status" value="1"/>
</dbReference>
<accession>A0A3P3TZ59</accession>
<dbReference type="GO" id="GO:0046872">
    <property type="term" value="F:metal ion binding"/>
    <property type="evidence" value="ECO:0007669"/>
    <property type="project" value="UniProtKB-KW"/>
</dbReference>
<name>A0A3P3TZ59_9BACL</name>